<protein>
    <submittedName>
        <fullName evidence="3">Hsp70/Hsp90 co-chaperone CNS1</fullName>
    </submittedName>
</protein>
<dbReference type="OrthoDB" id="5986649at2759"/>
<feature type="region of interest" description="Disordered" evidence="2">
    <location>
        <begin position="210"/>
        <end position="249"/>
    </location>
</feature>
<dbReference type="GO" id="GO:0051879">
    <property type="term" value="F:Hsp90 protein binding"/>
    <property type="evidence" value="ECO:0007669"/>
    <property type="project" value="TreeGrafter"/>
</dbReference>
<dbReference type="PANTHER" id="PTHR46035">
    <property type="entry name" value="TETRATRICOPEPTIDE REPEAT PROTEIN 4"/>
    <property type="match status" value="1"/>
</dbReference>
<feature type="repeat" description="TPR" evidence="1">
    <location>
        <begin position="285"/>
        <end position="318"/>
    </location>
</feature>
<keyword evidence="4" id="KW-1185">Reference proteome</keyword>
<name>A0A2B4S0K4_STYPI</name>
<keyword evidence="1" id="KW-0802">TPR repeat</keyword>
<gene>
    <name evidence="3" type="primary">CNS1</name>
    <name evidence="3" type="ORF">AWC38_SpisGene13158</name>
</gene>
<sequence>MRLSYSGKAITLTKMICKFLRAVLLREFSGMELMCLKNQAEPLFMSTHNNAAPNYLMFDIIMKKKTGVAYAQNLTVYVVVYGIKGYHDNVPTSVYDGIYNLNNGTVEFDTDVEMLKERKIKDAFNDQNPMTKKSRDHDFHNLINKISNRNKENYCNNLAHDNSVGTSRVVKFRSLSHANIVATDNSHFTVINDELVIEEAVFYMIEYGEQGPPGVQGPPGLPGQRDLKGDEGDEGDEAMAESNLPTTGEELDLADEYPVTATNGSEVTPSDTKLNVYDDPLRDVAKVFLQEGNKEYRKGEVENAIEAYTEGLQVNCEDIRLNAKLYSNRAAAHFHLDLNPNTPFPNENITNLESRTKEKYYNSKVIARKPLEC</sequence>
<proteinExistence type="predicted"/>
<dbReference type="EMBL" id="LSMT01000243">
    <property type="protein sequence ID" value="PFX22330.1"/>
    <property type="molecule type" value="Genomic_DNA"/>
</dbReference>
<dbReference type="Proteomes" id="UP000225706">
    <property type="component" value="Unassembled WGS sequence"/>
</dbReference>
<dbReference type="PANTHER" id="PTHR46035:SF1">
    <property type="entry name" value="TETRATRICOPEPTIDE REPEAT PROTEIN 4"/>
    <property type="match status" value="1"/>
</dbReference>
<evidence type="ECO:0000256" key="2">
    <source>
        <dbReference type="SAM" id="MobiDB-lite"/>
    </source>
</evidence>
<dbReference type="SUPFAM" id="SSF48452">
    <property type="entry name" value="TPR-like"/>
    <property type="match status" value="1"/>
</dbReference>
<reference evidence="4" key="1">
    <citation type="journal article" date="2017" name="bioRxiv">
        <title>Comparative analysis of the genomes of Stylophora pistillata and Acropora digitifera provides evidence for extensive differences between species of corals.</title>
        <authorList>
            <person name="Voolstra C.R."/>
            <person name="Li Y."/>
            <person name="Liew Y.J."/>
            <person name="Baumgarten S."/>
            <person name="Zoccola D."/>
            <person name="Flot J.-F."/>
            <person name="Tambutte S."/>
            <person name="Allemand D."/>
            <person name="Aranda M."/>
        </authorList>
    </citation>
    <scope>NUCLEOTIDE SEQUENCE [LARGE SCALE GENOMIC DNA]</scope>
</reference>
<dbReference type="InterPro" id="IPR011990">
    <property type="entry name" value="TPR-like_helical_dom_sf"/>
</dbReference>
<dbReference type="GO" id="GO:0005829">
    <property type="term" value="C:cytosol"/>
    <property type="evidence" value="ECO:0007669"/>
    <property type="project" value="TreeGrafter"/>
</dbReference>
<dbReference type="GO" id="GO:0030544">
    <property type="term" value="F:Hsp70 protein binding"/>
    <property type="evidence" value="ECO:0007669"/>
    <property type="project" value="TreeGrafter"/>
</dbReference>
<dbReference type="Gene3D" id="1.25.40.10">
    <property type="entry name" value="Tetratricopeptide repeat domain"/>
    <property type="match status" value="1"/>
</dbReference>
<dbReference type="InterPro" id="IPR019734">
    <property type="entry name" value="TPR_rpt"/>
</dbReference>
<organism evidence="3 4">
    <name type="scientific">Stylophora pistillata</name>
    <name type="common">Smooth cauliflower coral</name>
    <dbReference type="NCBI Taxonomy" id="50429"/>
    <lineage>
        <taxon>Eukaryota</taxon>
        <taxon>Metazoa</taxon>
        <taxon>Cnidaria</taxon>
        <taxon>Anthozoa</taxon>
        <taxon>Hexacorallia</taxon>
        <taxon>Scleractinia</taxon>
        <taxon>Astrocoeniina</taxon>
        <taxon>Pocilloporidae</taxon>
        <taxon>Stylophora</taxon>
    </lineage>
</organism>
<dbReference type="PROSITE" id="PS50005">
    <property type="entry name" value="TPR"/>
    <property type="match status" value="1"/>
</dbReference>
<evidence type="ECO:0000313" key="4">
    <source>
        <dbReference type="Proteomes" id="UP000225706"/>
    </source>
</evidence>
<evidence type="ECO:0000256" key="1">
    <source>
        <dbReference type="PROSITE-ProRule" id="PRU00339"/>
    </source>
</evidence>
<dbReference type="AlphaFoldDB" id="A0A2B4S0K4"/>
<accession>A0A2B4S0K4</accession>
<comment type="caution">
    <text evidence="3">The sequence shown here is derived from an EMBL/GenBank/DDBJ whole genome shotgun (WGS) entry which is preliminary data.</text>
</comment>
<dbReference type="GO" id="GO:0005634">
    <property type="term" value="C:nucleus"/>
    <property type="evidence" value="ECO:0007669"/>
    <property type="project" value="TreeGrafter"/>
</dbReference>
<evidence type="ECO:0000313" key="3">
    <source>
        <dbReference type="EMBL" id="PFX22330.1"/>
    </source>
</evidence>
<dbReference type="STRING" id="50429.A0A2B4S0K4"/>
<dbReference type="GO" id="GO:0006457">
    <property type="term" value="P:protein folding"/>
    <property type="evidence" value="ECO:0007669"/>
    <property type="project" value="TreeGrafter"/>
</dbReference>